<dbReference type="Gene3D" id="4.10.830.30">
    <property type="entry name" value="Ribosomal protein L31"/>
    <property type="match status" value="1"/>
</dbReference>
<evidence type="ECO:0000256" key="2">
    <source>
        <dbReference type="ARBA" id="ARBA00023274"/>
    </source>
</evidence>
<protein>
    <recommendedName>
        <fullName evidence="3">Large ribosomal subunit protein bL31B</fullName>
    </recommendedName>
</protein>
<dbReference type="Pfam" id="PF01197">
    <property type="entry name" value="Ribosomal_L31"/>
    <property type="match status" value="1"/>
</dbReference>
<dbReference type="GO" id="GO:0006412">
    <property type="term" value="P:translation"/>
    <property type="evidence" value="ECO:0007669"/>
    <property type="project" value="UniProtKB-UniRule"/>
</dbReference>
<evidence type="ECO:0000256" key="3">
    <source>
        <dbReference type="HAMAP-Rule" id="MF_00502"/>
    </source>
</evidence>
<accession>A0A2A4WZX4</accession>
<dbReference type="PANTHER" id="PTHR33280:SF1">
    <property type="entry name" value="LARGE RIBOSOMAL SUBUNIT PROTEIN BL31C"/>
    <property type="match status" value="1"/>
</dbReference>
<proteinExistence type="inferred from homology"/>
<dbReference type="NCBIfam" id="TIGR00105">
    <property type="entry name" value="L31"/>
    <property type="match status" value="1"/>
</dbReference>
<sequence length="128" mass="14344">MKKNLHPAYQDILFVDTATGKRFVCGSTLQPKDTETFEGKEYPVYKVPVSSDSHPFFTGSDKLVDAEGRVDRFNKRYVTKQRPANETAPELKPVAEKKVAAKKTAVKKAVKKVVKKAAVKKTEDKEKS</sequence>
<dbReference type="GO" id="GO:1990904">
    <property type="term" value="C:ribonucleoprotein complex"/>
    <property type="evidence" value="ECO:0007669"/>
    <property type="project" value="UniProtKB-KW"/>
</dbReference>
<dbReference type="HAMAP" id="MF_00502">
    <property type="entry name" value="Ribosomal_bL31_2"/>
    <property type="match status" value="1"/>
</dbReference>
<dbReference type="NCBIfam" id="NF002462">
    <property type="entry name" value="PRK01678.1"/>
    <property type="match status" value="1"/>
</dbReference>
<keyword evidence="1 3" id="KW-0689">Ribosomal protein</keyword>
<gene>
    <name evidence="3" type="primary">rpmE2</name>
    <name evidence="4" type="ORF">COB21_05145</name>
</gene>
<comment type="similarity">
    <text evidence="3">Belongs to the bacterial ribosomal protein bL31 family. Type B subfamily.</text>
</comment>
<organism evidence="4 5">
    <name type="scientific">Aerophobetes bacterium</name>
    <dbReference type="NCBI Taxonomy" id="2030807"/>
    <lineage>
        <taxon>Bacteria</taxon>
        <taxon>Candidatus Aerophobota</taxon>
    </lineage>
</organism>
<evidence type="ECO:0000256" key="1">
    <source>
        <dbReference type="ARBA" id="ARBA00022980"/>
    </source>
</evidence>
<dbReference type="InterPro" id="IPR034704">
    <property type="entry name" value="Ribosomal_bL28/bL31-like_sf"/>
</dbReference>
<dbReference type="Proteomes" id="UP000218775">
    <property type="component" value="Unassembled WGS sequence"/>
</dbReference>
<evidence type="ECO:0000313" key="5">
    <source>
        <dbReference type="Proteomes" id="UP000218775"/>
    </source>
</evidence>
<dbReference type="InterPro" id="IPR027493">
    <property type="entry name" value="Ribosomal_bL31_B"/>
</dbReference>
<dbReference type="PRINTS" id="PR01249">
    <property type="entry name" value="RIBOSOMALL31"/>
</dbReference>
<reference evidence="5" key="1">
    <citation type="submission" date="2017-08" db="EMBL/GenBank/DDBJ databases">
        <title>A dynamic microbial community with high functional redundancy inhabits the cold, oxic subseafloor aquifer.</title>
        <authorList>
            <person name="Tully B.J."/>
            <person name="Wheat C.G."/>
            <person name="Glazer B.T."/>
            <person name="Huber J.A."/>
        </authorList>
    </citation>
    <scope>NUCLEOTIDE SEQUENCE [LARGE SCALE GENOMIC DNA]</scope>
</reference>
<dbReference type="GO" id="GO:0003735">
    <property type="term" value="F:structural constituent of ribosome"/>
    <property type="evidence" value="ECO:0007669"/>
    <property type="project" value="InterPro"/>
</dbReference>
<comment type="caution">
    <text evidence="4">The sequence shown here is derived from an EMBL/GenBank/DDBJ whole genome shotgun (WGS) entry which is preliminary data.</text>
</comment>
<comment type="subunit">
    <text evidence="3">Part of the 50S ribosomal subunit.</text>
</comment>
<dbReference type="InterPro" id="IPR002150">
    <property type="entry name" value="Ribosomal_bL31"/>
</dbReference>
<dbReference type="PANTHER" id="PTHR33280">
    <property type="entry name" value="50S RIBOSOMAL PROTEIN L31, CHLOROPLASTIC"/>
    <property type="match status" value="1"/>
</dbReference>
<dbReference type="SUPFAM" id="SSF143800">
    <property type="entry name" value="L28p-like"/>
    <property type="match status" value="1"/>
</dbReference>
<dbReference type="InterPro" id="IPR042105">
    <property type="entry name" value="Ribosomal_bL31_sf"/>
</dbReference>
<name>A0A2A4WZX4_UNCAE</name>
<dbReference type="EMBL" id="NVUK01000038">
    <property type="protein sequence ID" value="PCI75893.1"/>
    <property type="molecule type" value="Genomic_DNA"/>
</dbReference>
<evidence type="ECO:0000313" key="4">
    <source>
        <dbReference type="EMBL" id="PCI75893.1"/>
    </source>
</evidence>
<keyword evidence="2 3" id="KW-0687">Ribonucleoprotein</keyword>
<dbReference type="GO" id="GO:0005840">
    <property type="term" value="C:ribosome"/>
    <property type="evidence" value="ECO:0007669"/>
    <property type="project" value="UniProtKB-KW"/>
</dbReference>
<dbReference type="AlphaFoldDB" id="A0A2A4WZX4"/>